<keyword evidence="1" id="KW-0547">Nucleotide-binding</keyword>
<accession>A0A2H5EWA9</accession>
<dbReference type="CDD" id="cd10787">
    <property type="entry name" value="LamB_YcsF_like"/>
    <property type="match status" value="1"/>
</dbReference>
<dbReference type="GO" id="GO:0005975">
    <property type="term" value="P:carbohydrate metabolic process"/>
    <property type="evidence" value="ECO:0007669"/>
    <property type="project" value="InterPro"/>
</dbReference>
<dbReference type="OrthoDB" id="9773478at2"/>
<dbReference type="NCBIfam" id="NF003814">
    <property type="entry name" value="PRK05406.1-3"/>
    <property type="match status" value="1"/>
</dbReference>
<dbReference type="Gene3D" id="3.20.20.370">
    <property type="entry name" value="Glycoside hydrolase/deacetylase"/>
    <property type="match status" value="1"/>
</dbReference>
<dbReference type="InterPro" id="IPR005501">
    <property type="entry name" value="LamB/YcsF/PxpA-like"/>
</dbReference>
<dbReference type="GO" id="GO:0005524">
    <property type="term" value="F:ATP binding"/>
    <property type="evidence" value="ECO:0007669"/>
    <property type="project" value="UniProtKB-UniRule"/>
</dbReference>
<dbReference type="InterPro" id="IPR011330">
    <property type="entry name" value="Glyco_hydro/deAcase_b/a-brl"/>
</dbReference>
<comment type="similarity">
    <text evidence="1">Belongs to the LamB/PxpA family.</text>
</comment>
<keyword evidence="1" id="KW-0378">Hydrolase</keyword>
<comment type="subunit">
    <text evidence="1">Forms a complex composed of PxpA, PxpB and PxpC.</text>
</comment>
<protein>
    <recommendedName>
        <fullName evidence="1">5-oxoprolinase subunit A</fullName>
        <shortName evidence="1">5-OPase subunit A</shortName>
        <ecNumber evidence="1">3.5.2.9</ecNumber>
    </recommendedName>
    <alternativeName>
        <fullName evidence="1">5-oxoprolinase (ATP-hydrolyzing) subunit A</fullName>
    </alternativeName>
</protein>
<dbReference type="AlphaFoldDB" id="A0A2H5EWA9"/>
<evidence type="ECO:0000313" key="3">
    <source>
        <dbReference type="Proteomes" id="UP000234530"/>
    </source>
</evidence>
<keyword evidence="3" id="KW-1185">Reference proteome</keyword>
<dbReference type="HAMAP" id="MF_00691">
    <property type="entry name" value="PxpA"/>
    <property type="match status" value="1"/>
</dbReference>
<evidence type="ECO:0000313" key="2">
    <source>
        <dbReference type="EMBL" id="AUH63591.1"/>
    </source>
</evidence>
<sequence>MQVDLNADMGESFGPWRMGDDAALLEIITSANIACGFHAGDADVMASTMRRAAENGVGIGAHPGFADLQGFGRRRIKLSTEELGNLVAYQLGAAQALTRRAGGRVRHLKLHGALSNMASEDAAMARACYRAALAVDPGIILVTLAATPMEAVARELGASYANEIFADRAYNDDATLVDRSQPGAVLHDPAVAGARMEKMIRAGGIVTESGKVIPCRIDTICVHGDNPEAVAMARAVRDHLVGVGIAVTQFAGERG</sequence>
<evidence type="ECO:0000256" key="1">
    <source>
        <dbReference type="HAMAP-Rule" id="MF_00691"/>
    </source>
</evidence>
<dbReference type="NCBIfam" id="NF003816">
    <property type="entry name" value="PRK05406.1-5"/>
    <property type="match status" value="1"/>
</dbReference>
<dbReference type="GO" id="GO:0017168">
    <property type="term" value="F:5-oxoprolinase (ATP-hydrolyzing) activity"/>
    <property type="evidence" value="ECO:0007669"/>
    <property type="project" value="UniProtKB-UniRule"/>
</dbReference>
<dbReference type="KEGG" id="pzh:CX676_04945"/>
<comment type="function">
    <text evidence="1">Catalyzes the cleavage of 5-oxoproline to form L-glutamate coupled to the hydrolysis of ATP to ADP and inorganic phosphate.</text>
</comment>
<dbReference type="EMBL" id="CP025430">
    <property type="protein sequence ID" value="AUH63591.1"/>
    <property type="molecule type" value="Genomic_DNA"/>
</dbReference>
<gene>
    <name evidence="1" type="primary">pxpA</name>
    <name evidence="2" type="ORF">CX676_04945</name>
</gene>
<dbReference type="RefSeq" id="WP_101751633.1">
    <property type="nucleotide sequence ID" value="NZ_CP025430.1"/>
</dbReference>
<dbReference type="PANTHER" id="PTHR30292">
    <property type="entry name" value="UNCHARACTERIZED PROTEIN YBGL-RELATED"/>
    <property type="match status" value="1"/>
</dbReference>
<dbReference type="PANTHER" id="PTHR30292:SF0">
    <property type="entry name" value="5-OXOPROLINASE SUBUNIT A"/>
    <property type="match status" value="1"/>
</dbReference>
<organism evidence="2 3">
    <name type="scientific">Paracoccus zhejiangensis</name>
    <dbReference type="NCBI Taxonomy" id="1077935"/>
    <lineage>
        <taxon>Bacteria</taxon>
        <taxon>Pseudomonadati</taxon>
        <taxon>Pseudomonadota</taxon>
        <taxon>Alphaproteobacteria</taxon>
        <taxon>Rhodobacterales</taxon>
        <taxon>Paracoccaceae</taxon>
        <taxon>Paracoccus</taxon>
    </lineage>
</organism>
<dbReference type="Pfam" id="PF03746">
    <property type="entry name" value="LamB_YcsF"/>
    <property type="match status" value="1"/>
</dbReference>
<name>A0A2H5EWA9_9RHOB</name>
<proteinExistence type="inferred from homology"/>
<dbReference type="Proteomes" id="UP000234530">
    <property type="component" value="Chromosome"/>
</dbReference>
<reference evidence="2 3" key="1">
    <citation type="journal article" date="2013" name="Antonie Van Leeuwenhoek">
        <title>Paracoccus zhejiangensis sp. nov., isolated from activated sludge in wastewater-treatment system.</title>
        <authorList>
            <person name="Wu Z.G."/>
            <person name="Zhang D.F."/>
            <person name="Liu Y.L."/>
            <person name="Wang F."/>
            <person name="Jiang X."/>
            <person name="Li C."/>
            <person name="Li S.P."/>
            <person name="Hong Q."/>
            <person name="Li W.J."/>
        </authorList>
    </citation>
    <scope>NUCLEOTIDE SEQUENCE [LARGE SCALE GENOMIC DNA]</scope>
    <source>
        <strain evidence="2 3">J6</strain>
    </source>
</reference>
<dbReference type="EC" id="3.5.2.9" evidence="1"/>
<keyword evidence="1" id="KW-0067">ATP-binding</keyword>
<dbReference type="SUPFAM" id="SSF88713">
    <property type="entry name" value="Glycoside hydrolase/deacetylase"/>
    <property type="match status" value="1"/>
</dbReference>
<comment type="catalytic activity">
    <reaction evidence="1">
        <text>5-oxo-L-proline + ATP + 2 H2O = L-glutamate + ADP + phosphate + H(+)</text>
        <dbReference type="Rhea" id="RHEA:10348"/>
        <dbReference type="ChEBI" id="CHEBI:15377"/>
        <dbReference type="ChEBI" id="CHEBI:15378"/>
        <dbReference type="ChEBI" id="CHEBI:29985"/>
        <dbReference type="ChEBI" id="CHEBI:30616"/>
        <dbReference type="ChEBI" id="CHEBI:43474"/>
        <dbReference type="ChEBI" id="CHEBI:58402"/>
        <dbReference type="ChEBI" id="CHEBI:456216"/>
        <dbReference type="EC" id="3.5.2.9"/>
    </reaction>
</comment>